<sequence length="53" mass="6148">MASRNEEDGDSLTIVSLRNTHLVPYLEPYSHLLQFFSMNLEFAQWNKSHVAPL</sequence>
<dbReference type="AlphaFoldDB" id="S8C028"/>
<dbReference type="EMBL" id="AUSU01007737">
    <property type="protein sequence ID" value="EPS60210.1"/>
    <property type="molecule type" value="Genomic_DNA"/>
</dbReference>
<comment type="caution">
    <text evidence="1">The sequence shown here is derived from an EMBL/GenBank/DDBJ whole genome shotgun (WGS) entry which is preliminary data.</text>
</comment>
<dbReference type="Proteomes" id="UP000015453">
    <property type="component" value="Unassembled WGS sequence"/>
</dbReference>
<reference evidence="1 2" key="1">
    <citation type="journal article" date="2013" name="BMC Genomics">
        <title>The miniature genome of a carnivorous plant Genlisea aurea contains a low number of genes and short non-coding sequences.</title>
        <authorList>
            <person name="Leushkin E.V."/>
            <person name="Sutormin R.A."/>
            <person name="Nabieva E.R."/>
            <person name="Penin A.A."/>
            <person name="Kondrashov A.S."/>
            <person name="Logacheva M.D."/>
        </authorList>
    </citation>
    <scope>NUCLEOTIDE SEQUENCE [LARGE SCALE GENOMIC DNA]</scope>
</reference>
<evidence type="ECO:0000313" key="2">
    <source>
        <dbReference type="Proteomes" id="UP000015453"/>
    </source>
</evidence>
<keyword evidence="2" id="KW-1185">Reference proteome</keyword>
<proteinExistence type="predicted"/>
<organism evidence="1 2">
    <name type="scientific">Genlisea aurea</name>
    <dbReference type="NCBI Taxonomy" id="192259"/>
    <lineage>
        <taxon>Eukaryota</taxon>
        <taxon>Viridiplantae</taxon>
        <taxon>Streptophyta</taxon>
        <taxon>Embryophyta</taxon>
        <taxon>Tracheophyta</taxon>
        <taxon>Spermatophyta</taxon>
        <taxon>Magnoliopsida</taxon>
        <taxon>eudicotyledons</taxon>
        <taxon>Gunneridae</taxon>
        <taxon>Pentapetalae</taxon>
        <taxon>asterids</taxon>
        <taxon>lamiids</taxon>
        <taxon>Lamiales</taxon>
        <taxon>Lentibulariaceae</taxon>
        <taxon>Genlisea</taxon>
    </lineage>
</organism>
<gene>
    <name evidence="1" type="ORF">M569_14594</name>
</gene>
<protein>
    <submittedName>
        <fullName evidence="1">Uncharacterized protein</fullName>
    </submittedName>
</protein>
<accession>S8C028</accession>
<name>S8C028_9LAMI</name>
<evidence type="ECO:0000313" key="1">
    <source>
        <dbReference type="EMBL" id="EPS60210.1"/>
    </source>
</evidence>